<organism evidence="3 4">
    <name type="scientific">Streptomyces cremeus</name>
    <dbReference type="NCBI Taxonomy" id="66881"/>
    <lineage>
        <taxon>Bacteria</taxon>
        <taxon>Bacillati</taxon>
        <taxon>Actinomycetota</taxon>
        <taxon>Actinomycetes</taxon>
        <taxon>Kitasatosporales</taxon>
        <taxon>Streptomycetaceae</taxon>
        <taxon>Streptomyces</taxon>
    </lineage>
</organism>
<dbReference type="RefSeq" id="WP_345223284.1">
    <property type="nucleotide sequence ID" value="NZ_BAAAXE010000013.1"/>
</dbReference>
<dbReference type="PROSITE" id="PS51257">
    <property type="entry name" value="PROKAR_LIPOPROTEIN"/>
    <property type="match status" value="1"/>
</dbReference>
<evidence type="ECO:0000313" key="4">
    <source>
        <dbReference type="Proteomes" id="UP001589718"/>
    </source>
</evidence>
<evidence type="ECO:0000256" key="1">
    <source>
        <dbReference type="SAM" id="MobiDB-lite"/>
    </source>
</evidence>
<feature type="compositionally biased region" description="Low complexity" evidence="1">
    <location>
        <begin position="34"/>
        <end position="44"/>
    </location>
</feature>
<feature type="signal peptide" evidence="2">
    <location>
        <begin position="1"/>
        <end position="22"/>
    </location>
</feature>
<comment type="caution">
    <text evidence="3">The sequence shown here is derived from an EMBL/GenBank/DDBJ whole genome shotgun (WGS) entry which is preliminary data.</text>
</comment>
<keyword evidence="2" id="KW-0732">Signal</keyword>
<dbReference type="EMBL" id="JBHMCR010000006">
    <property type="protein sequence ID" value="MFB9520943.1"/>
    <property type="molecule type" value="Genomic_DNA"/>
</dbReference>
<evidence type="ECO:0000313" key="3">
    <source>
        <dbReference type="EMBL" id="MFB9520943.1"/>
    </source>
</evidence>
<reference evidence="3 4" key="1">
    <citation type="submission" date="2024-09" db="EMBL/GenBank/DDBJ databases">
        <authorList>
            <person name="Sun Q."/>
            <person name="Mori K."/>
        </authorList>
    </citation>
    <scope>NUCLEOTIDE SEQUENCE [LARGE SCALE GENOMIC DNA]</scope>
    <source>
        <strain evidence="3 4">JCM 4362</strain>
    </source>
</reference>
<feature type="region of interest" description="Disordered" evidence="1">
    <location>
        <begin position="25"/>
        <end position="52"/>
    </location>
</feature>
<protein>
    <recommendedName>
        <fullName evidence="5">PASTA domain-containing protein</fullName>
    </recommendedName>
</protein>
<feature type="chain" id="PRO_5045296847" description="PASTA domain-containing protein" evidence="2">
    <location>
        <begin position="23"/>
        <end position="211"/>
    </location>
</feature>
<gene>
    <name evidence="3" type="ORF">ACFFTU_13365</name>
</gene>
<dbReference type="Gene3D" id="3.30.10.20">
    <property type="match status" value="1"/>
</dbReference>
<keyword evidence="4" id="KW-1185">Reference proteome</keyword>
<evidence type="ECO:0008006" key="5">
    <source>
        <dbReference type="Google" id="ProtNLM"/>
    </source>
</evidence>
<proteinExistence type="predicted"/>
<accession>A0ABV5PDS6</accession>
<sequence>MHHRHTALALTAAALLALTACQDVSTGDASKPNSTGPASSAAPGPSAPRVPAEKDARLPDFVGKGLQSAQDQAQAAGFYALKSHDALGRGRQQVLDRSWKVCSQTPAAGTRPTSTTVDFGTVKLEESCPDADVREPDRAGGTMPNLVGKSVKVARESLPANTSLTVEDSSGRGRMVLVESNWSVCSVTPGAGTALDGQPVTISAAKFTESC</sequence>
<name>A0ABV5PDS6_STRCM</name>
<dbReference type="Proteomes" id="UP001589718">
    <property type="component" value="Unassembled WGS sequence"/>
</dbReference>
<evidence type="ECO:0000256" key="2">
    <source>
        <dbReference type="SAM" id="SignalP"/>
    </source>
</evidence>